<feature type="non-terminal residue" evidence="1">
    <location>
        <position position="149"/>
    </location>
</feature>
<evidence type="ECO:0000313" key="1">
    <source>
        <dbReference type="EMBL" id="KAK6923037.1"/>
    </source>
</evidence>
<dbReference type="Proteomes" id="UP001370490">
    <property type="component" value="Unassembled WGS sequence"/>
</dbReference>
<keyword evidence="2" id="KW-1185">Reference proteome</keyword>
<comment type="caution">
    <text evidence="1">The sequence shown here is derived from an EMBL/GenBank/DDBJ whole genome shotgun (WGS) entry which is preliminary data.</text>
</comment>
<dbReference type="AlphaFoldDB" id="A0AAN8V9E6"/>
<evidence type="ECO:0000313" key="2">
    <source>
        <dbReference type="Proteomes" id="UP001370490"/>
    </source>
</evidence>
<protein>
    <submittedName>
        <fullName evidence="1">Uncharacterized protein</fullName>
    </submittedName>
</protein>
<name>A0AAN8V9E6_9MAGN</name>
<proteinExistence type="predicted"/>
<sequence>MKNSQETLVDLLGLAGQRSRLPIVDCCCSRDELDTVCSTVSDLSHISLSSLYSDVVEAERAQILEKFCHATSRWNQQATVELENDNDVGKEENTSHMIVVTDACLPLLALGESPISTYGIVINMVVGGEVAALRSMKKAAALSLLRRLS</sequence>
<dbReference type="EMBL" id="JBAMMX010000018">
    <property type="protein sequence ID" value="KAK6923037.1"/>
    <property type="molecule type" value="Genomic_DNA"/>
</dbReference>
<gene>
    <name evidence="1" type="ORF">RJ641_011341</name>
</gene>
<reference evidence="1 2" key="1">
    <citation type="submission" date="2023-12" db="EMBL/GenBank/DDBJ databases">
        <title>A high-quality genome assembly for Dillenia turbinata (Dilleniales).</title>
        <authorList>
            <person name="Chanderbali A."/>
        </authorList>
    </citation>
    <scope>NUCLEOTIDE SEQUENCE [LARGE SCALE GENOMIC DNA]</scope>
    <source>
        <strain evidence="1">LSX21</strain>
        <tissue evidence="1">Leaf</tissue>
    </source>
</reference>
<accession>A0AAN8V9E6</accession>
<organism evidence="1 2">
    <name type="scientific">Dillenia turbinata</name>
    <dbReference type="NCBI Taxonomy" id="194707"/>
    <lineage>
        <taxon>Eukaryota</taxon>
        <taxon>Viridiplantae</taxon>
        <taxon>Streptophyta</taxon>
        <taxon>Embryophyta</taxon>
        <taxon>Tracheophyta</taxon>
        <taxon>Spermatophyta</taxon>
        <taxon>Magnoliopsida</taxon>
        <taxon>eudicotyledons</taxon>
        <taxon>Gunneridae</taxon>
        <taxon>Pentapetalae</taxon>
        <taxon>Dilleniales</taxon>
        <taxon>Dilleniaceae</taxon>
        <taxon>Dillenia</taxon>
    </lineage>
</organism>